<evidence type="ECO:0000259" key="3">
    <source>
        <dbReference type="Pfam" id="PF03061"/>
    </source>
</evidence>
<accession>A0ABU5N1R9</accession>
<dbReference type="Proteomes" id="UP001290861">
    <property type="component" value="Unassembled WGS sequence"/>
</dbReference>
<dbReference type="InterPro" id="IPR029069">
    <property type="entry name" value="HotDog_dom_sf"/>
</dbReference>
<dbReference type="RefSeq" id="WP_322610169.1">
    <property type="nucleotide sequence ID" value="NZ_JARVCO010000012.1"/>
</dbReference>
<comment type="caution">
    <text evidence="4">The sequence shown here is derived from an EMBL/GenBank/DDBJ whole genome shotgun (WGS) entry which is preliminary data.</text>
</comment>
<dbReference type="InterPro" id="IPR050563">
    <property type="entry name" value="4-hydroxybenzoyl-CoA_TE"/>
</dbReference>
<dbReference type="PIRSF" id="PIRSF003230">
    <property type="entry name" value="YbgC"/>
    <property type="match status" value="1"/>
</dbReference>
<protein>
    <submittedName>
        <fullName evidence="4">Acyl-CoA thioesterase</fullName>
        <ecNumber evidence="4">3.1.2.-</ecNumber>
    </submittedName>
</protein>
<gene>
    <name evidence="4" type="ORF">P9H32_17325</name>
</gene>
<dbReference type="PANTHER" id="PTHR31793">
    <property type="entry name" value="4-HYDROXYBENZOYL-COA THIOESTERASE FAMILY MEMBER"/>
    <property type="match status" value="1"/>
</dbReference>
<dbReference type="CDD" id="cd00586">
    <property type="entry name" value="4HBT"/>
    <property type="match status" value="1"/>
</dbReference>
<feature type="domain" description="Thioesterase" evidence="3">
    <location>
        <begin position="18"/>
        <end position="94"/>
    </location>
</feature>
<reference evidence="4 5" key="1">
    <citation type="journal article" date="2024" name="Appl. Environ. Microbiol.">
        <title>Pontiella agarivorans sp. nov., a novel marine anaerobic bacterium capable of degrading macroalgal polysaccharides and fixing nitrogen.</title>
        <authorList>
            <person name="Liu N."/>
            <person name="Kivenson V."/>
            <person name="Peng X."/>
            <person name="Cui Z."/>
            <person name="Lankiewicz T.S."/>
            <person name="Gosselin K.M."/>
            <person name="English C.J."/>
            <person name="Blair E.M."/>
            <person name="O'Malley M.A."/>
            <person name="Valentine D.L."/>
        </authorList>
    </citation>
    <scope>NUCLEOTIDE SEQUENCE [LARGE SCALE GENOMIC DNA]</scope>
    <source>
        <strain evidence="4 5">NLcol2</strain>
    </source>
</reference>
<dbReference type="Pfam" id="PF03061">
    <property type="entry name" value="4HBT"/>
    <property type="match status" value="1"/>
</dbReference>
<dbReference type="PANTHER" id="PTHR31793:SF27">
    <property type="entry name" value="NOVEL THIOESTERASE SUPERFAMILY DOMAIN AND SAPOSIN A-TYPE DOMAIN CONTAINING PROTEIN (0610012H03RIK)"/>
    <property type="match status" value="1"/>
</dbReference>
<proteinExistence type="inferred from homology"/>
<dbReference type="InterPro" id="IPR006684">
    <property type="entry name" value="YbgC/YbaW"/>
</dbReference>
<evidence type="ECO:0000313" key="5">
    <source>
        <dbReference type="Proteomes" id="UP001290861"/>
    </source>
</evidence>
<organism evidence="4 5">
    <name type="scientific">Pontiella agarivorans</name>
    <dbReference type="NCBI Taxonomy" id="3038953"/>
    <lineage>
        <taxon>Bacteria</taxon>
        <taxon>Pseudomonadati</taxon>
        <taxon>Kiritimatiellota</taxon>
        <taxon>Kiritimatiellia</taxon>
        <taxon>Kiritimatiellales</taxon>
        <taxon>Pontiellaceae</taxon>
        <taxon>Pontiella</taxon>
    </lineage>
</organism>
<dbReference type="EC" id="3.1.2.-" evidence="4"/>
<evidence type="ECO:0000256" key="2">
    <source>
        <dbReference type="ARBA" id="ARBA00022801"/>
    </source>
</evidence>
<dbReference type="InterPro" id="IPR006683">
    <property type="entry name" value="Thioestr_dom"/>
</dbReference>
<name>A0ABU5N1R9_9BACT</name>
<keyword evidence="2 4" id="KW-0378">Hydrolase</keyword>
<sequence>MFSHTCQLRVRYSESDRMGTFYNSRLLEWMEVGRSELTRAAGKAYAEWEAEGVMAPIIEANLKFKGRAGYDDLLCLETTCERAGRARLKFQTVITMAGTGKPVAEGFTIHALTNPEGSPIRIPDWINHLLNGEKYEQ</sequence>
<dbReference type="EMBL" id="JARVCO010000012">
    <property type="protein sequence ID" value="MDZ8120396.1"/>
    <property type="molecule type" value="Genomic_DNA"/>
</dbReference>
<evidence type="ECO:0000256" key="1">
    <source>
        <dbReference type="ARBA" id="ARBA00005953"/>
    </source>
</evidence>
<dbReference type="Gene3D" id="3.10.129.10">
    <property type="entry name" value="Hotdog Thioesterase"/>
    <property type="match status" value="1"/>
</dbReference>
<evidence type="ECO:0000313" key="4">
    <source>
        <dbReference type="EMBL" id="MDZ8120396.1"/>
    </source>
</evidence>
<comment type="similarity">
    <text evidence="1">Belongs to the 4-hydroxybenzoyl-CoA thioesterase family.</text>
</comment>
<keyword evidence="5" id="KW-1185">Reference proteome</keyword>
<dbReference type="SUPFAM" id="SSF54637">
    <property type="entry name" value="Thioesterase/thiol ester dehydrase-isomerase"/>
    <property type="match status" value="1"/>
</dbReference>
<dbReference type="GO" id="GO:0016787">
    <property type="term" value="F:hydrolase activity"/>
    <property type="evidence" value="ECO:0007669"/>
    <property type="project" value="UniProtKB-KW"/>
</dbReference>